<protein>
    <recommendedName>
        <fullName evidence="4">Reverse transcriptase zinc-binding domain-containing protein</fullName>
    </recommendedName>
</protein>
<sequence length="124" mass="14376">PETINHLLLGCSFARELWYLIFVTWGKEEWMPTAASSMTEWWSLIQLEGRARKDLATIVTLFSWTLWKHRNGIVFDKKVPNHARGLAEVVAEWKILALAKLFSENNVFNLPLDVVSGEMWRDMG</sequence>
<evidence type="ECO:0000313" key="3">
    <source>
        <dbReference type="Proteomes" id="UP000008810"/>
    </source>
</evidence>
<evidence type="ECO:0008006" key="4">
    <source>
        <dbReference type="Google" id="ProtNLM"/>
    </source>
</evidence>
<name>A0A2K2D598_BRADI</name>
<feature type="non-terminal residue" evidence="1">
    <location>
        <position position="1"/>
    </location>
</feature>
<reference evidence="1 2" key="1">
    <citation type="journal article" date="2010" name="Nature">
        <title>Genome sequencing and analysis of the model grass Brachypodium distachyon.</title>
        <authorList>
            <consortium name="International Brachypodium Initiative"/>
        </authorList>
    </citation>
    <scope>NUCLEOTIDE SEQUENCE [LARGE SCALE GENOMIC DNA]</scope>
    <source>
        <strain evidence="1 2">Bd21</strain>
    </source>
</reference>
<evidence type="ECO:0000313" key="1">
    <source>
        <dbReference type="EMBL" id="PNT69448.1"/>
    </source>
</evidence>
<dbReference type="EMBL" id="CM000882">
    <property type="protein sequence ID" value="PNT69448.1"/>
    <property type="molecule type" value="Genomic_DNA"/>
</dbReference>
<dbReference type="InParanoid" id="A0A2K2D598"/>
<gene>
    <name evidence="1" type="ORF">BRADI_3g55628v3</name>
</gene>
<reference evidence="2" key="3">
    <citation type="submission" date="2018-08" db="UniProtKB">
        <authorList>
            <consortium name="EnsemblPlants"/>
        </authorList>
    </citation>
    <scope>IDENTIFICATION</scope>
    <source>
        <strain evidence="2">cv. Bd21</strain>
    </source>
</reference>
<organism evidence="1">
    <name type="scientific">Brachypodium distachyon</name>
    <name type="common">Purple false brome</name>
    <name type="synonym">Trachynia distachya</name>
    <dbReference type="NCBI Taxonomy" id="15368"/>
    <lineage>
        <taxon>Eukaryota</taxon>
        <taxon>Viridiplantae</taxon>
        <taxon>Streptophyta</taxon>
        <taxon>Embryophyta</taxon>
        <taxon>Tracheophyta</taxon>
        <taxon>Spermatophyta</taxon>
        <taxon>Magnoliopsida</taxon>
        <taxon>Liliopsida</taxon>
        <taxon>Poales</taxon>
        <taxon>Poaceae</taxon>
        <taxon>BOP clade</taxon>
        <taxon>Pooideae</taxon>
        <taxon>Stipodae</taxon>
        <taxon>Brachypodieae</taxon>
        <taxon>Brachypodium</taxon>
    </lineage>
</organism>
<reference evidence="1" key="2">
    <citation type="submission" date="2017-06" db="EMBL/GenBank/DDBJ databases">
        <title>WGS assembly of Brachypodium distachyon.</title>
        <authorList>
            <consortium name="The International Brachypodium Initiative"/>
            <person name="Lucas S."/>
            <person name="Harmon-Smith M."/>
            <person name="Lail K."/>
            <person name="Tice H."/>
            <person name="Grimwood J."/>
            <person name="Bruce D."/>
            <person name="Barry K."/>
            <person name="Shu S."/>
            <person name="Lindquist E."/>
            <person name="Wang M."/>
            <person name="Pitluck S."/>
            <person name="Vogel J.P."/>
            <person name="Garvin D.F."/>
            <person name="Mockler T.C."/>
            <person name="Schmutz J."/>
            <person name="Rokhsar D."/>
            <person name="Bevan M.W."/>
        </authorList>
    </citation>
    <scope>NUCLEOTIDE SEQUENCE</scope>
    <source>
        <strain evidence="1">Bd21</strain>
    </source>
</reference>
<dbReference type="Proteomes" id="UP000008810">
    <property type="component" value="Chromosome 3"/>
</dbReference>
<evidence type="ECO:0000313" key="2">
    <source>
        <dbReference type="EnsemblPlants" id="PNT69448"/>
    </source>
</evidence>
<dbReference type="AlphaFoldDB" id="A0A2K2D598"/>
<dbReference type="EnsemblPlants" id="PNT69448">
    <property type="protein sequence ID" value="PNT69448"/>
    <property type="gene ID" value="BRADI_3g55628v3"/>
</dbReference>
<dbReference type="OrthoDB" id="691180at2759"/>
<dbReference type="Gramene" id="PNT69448">
    <property type="protein sequence ID" value="PNT69448"/>
    <property type="gene ID" value="BRADI_3g55628v3"/>
</dbReference>
<accession>A0A2K2D598</accession>
<keyword evidence="3" id="KW-1185">Reference proteome</keyword>
<proteinExistence type="predicted"/>